<keyword evidence="1" id="KW-1133">Transmembrane helix</keyword>
<proteinExistence type="predicted"/>
<accession>A0A9W6D0D7</accession>
<comment type="caution">
    <text evidence="2">The sequence shown here is derived from an EMBL/GenBank/DDBJ whole genome shotgun (WGS) entry which is preliminary data.</text>
</comment>
<evidence type="ECO:0008006" key="4">
    <source>
        <dbReference type="Google" id="ProtNLM"/>
    </source>
</evidence>
<feature type="transmembrane region" description="Helical" evidence="1">
    <location>
        <begin position="41"/>
        <end position="61"/>
    </location>
</feature>
<evidence type="ECO:0000313" key="3">
    <source>
        <dbReference type="Proteomes" id="UP001144372"/>
    </source>
</evidence>
<reference evidence="2" key="1">
    <citation type="submission" date="2022-12" db="EMBL/GenBank/DDBJ databases">
        <title>Reference genome sequencing for broad-spectrum identification of bacterial and archaeal isolates by mass spectrometry.</title>
        <authorList>
            <person name="Sekiguchi Y."/>
            <person name="Tourlousse D.M."/>
        </authorList>
    </citation>
    <scope>NUCLEOTIDE SEQUENCE</scope>
    <source>
        <strain evidence="2">ASRB1</strain>
    </source>
</reference>
<organism evidence="2 3">
    <name type="scientific">Desulforhabdus amnigena</name>
    <dbReference type="NCBI Taxonomy" id="40218"/>
    <lineage>
        <taxon>Bacteria</taxon>
        <taxon>Pseudomonadati</taxon>
        <taxon>Thermodesulfobacteriota</taxon>
        <taxon>Syntrophobacteria</taxon>
        <taxon>Syntrophobacterales</taxon>
        <taxon>Syntrophobacteraceae</taxon>
        <taxon>Desulforhabdus</taxon>
    </lineage>
</organism>
<protein>
    <recommendedName>
        <fullName evidence="4">ATP synthase subunit I</fullName>
    </recommendedName>
</protein>
<name>A0A9W6D0D7_9BACT</name>
<dbReference type="NCBIfam" id="TIGR03165">
    <property type="entry name" value="F1F0_chp_2"/>
    <property type="match status" value="1"/>
</dbReference>
<sequence length="91" mass="10647">MNVSRLDWIFSCFFAGMGIGLFYFGGLWMTVSRIRSVRHPAVLSLVSFWGRTVLSLWGFYLIMDRNWVNLLVCLAGFLLARWIMIRRLRPA</sequence>
<dbReference type="Proteomes" id="UP001144372">
    <property type="component" value="Unassembled WGS sequence"/>
</dbReference>
<evidence type="ECO:0000256" key="1">
    <source>
        <dbReference type="SAM" id="Phobius"/>
    </source>
</evidence>
<keyword evidence="1" id="KW-0812">Transmembrane</keyword>
<dbReference type="AlphaFoldDB" id="A0A9W6D0D7"/>
<keyword evidence="1" id="KW-0472">Membrane</keyword>
<gene>
    <name evidence="2" type="ORF">DAMNIGENAA_11450</name>
</gene>
<feature type="transmembrane region" description="Helical" evidence="1">
    <location>
        <begin position="67"/>
        <end position="85"/>
    </location>
</feature>
<evidence type="ECO:0000313" key="2">
    <source>
        <dbReference type="EMBL" id="GLI33712.1"/>
    </source>
</evidence>
<keyword evidence="3" id="KW-1185">Reference proteome</keyword>
<dbReference type="InterPro" id="IPR017581">
    <property type="entry name" value="AtpR-like"/>
</dbReference>
<feature type="transmembrane region" description="Helical" evidence="1">
    <location>
        <begin position="6"/>
        <end position="29"/>
    </location>
</feature>
<dbReference type="EMBL" id="BSDR01000001">
    <property type="protein sequence ID" value="GLI33712.1"/>
    <property type="molecule type" value="Genomic_DNA"/>
</dbReference>
<dbReference type="Pfam" id="PF12966">
    <property type="entry name" value="AtpR"/>
    <property type="match status" value="1"/>
</dbReference>